<reference evidence="2 3" key="1">
    <citation type="submission" date="2023-02" db="EMBL/GenBank/DDBJ databases">
        <title>LHISI_Scaffold_Assembly.</title>
        <authorList>
            <person name="Stuart O.P."/>
            <person name="Cleave R."/>
            <person name="Magrath M.J.L."/>
            <person name="Mikheyev A.S."/>
        </authorList>
    </citation>
    <scope>NUCLEOTIDE SEQUENCE [LARGE SCALE GENOMIC DNA]</scope>
    <source>
        <strain evidence="2">Daus_M_001</strain>
        <tissue evidence="2">Leg muscle</tissue>
    </source>
</reference>
<dbReference type="EMBL" id="JARBHB010000005">
    <property type="protein sequence ID" value="KAJ8882788.1"/>
    <property type="molecule type" value="Genomic_DNA"/>
</dbReference>
<protein>
    <submittedName>
        <fullName evidence="2">Uncharacterized protein</fullName>
    </submittedName>
</protein>
<sequence>MCKPSSMSDGYHCFPGLHVRLTCRPSNMSRIWLVGDFFVADLQQPLLVFCGLAYKPRGEPTRVIGVSMEQCRREWVGETGDPGENPPTSGIVWHDPPMRKSGSDSAGIEPDPPFVGGEQANRLATATPLPFKFRLFVVWLFAHDCLSRFMQLVMQPTCFQKNAVMYTAELYIATLLACHQGNPGSIPGQVTPDSRMWETMPLVGGFSRGYPVSPACSFRRCSILASITLTGSHDLNVKSCPNLFFTATLLELHFVLQVYGTNGRYSVRLSVSRISGSCLDARLRNVGSLSGGNPRVAGVTDMYCPGVVVFSGYSHCASFYSLRHVSDPTTSRALNPLEAMSGAASPRADSDIIAILASCSGADGTVGSAVMSSAAHPNSPLSLCHASRLLLLRVASFLCRVLILSAHFIANNIVGHSQPVVMNHPSSICLGAFSGNHGKHMSGCWTRNRTHIVPNASRTVYLCTTPRSPMRVIEISMEQRRNKRAGNRKIPEKTRRPATSSGTIPTCKIPGATPPEIKPGPPAEKKGGGGRSSYDKYRRPHPSLLDTRSRRFPFCWPLLSLLVFNRLELCHLFTRLGGLSHFIAFALTIWKVQRTPSHAERTKSAIQSILQINV</sequence>
<feature type="compositionally biased region" description="Pro residues" evidence="1">
    <location>
        <begin position="512"/>
        <end position="522"/>
    </location>
</feature>
<evidence type="ECO:0000313" key="3">
    <source>
        <dbReference type="Proteomes" id="UP001159363"/>
    </source>
</evidence>
<evidence type="ECO:0000313" key="2">
    <source>
        <dbReference type="EMBL" id="KAJ8882788.1"/>
    </source>
</evidence>
<name>A0ABQ9HFG7_9NEOP</name>
<keyword evidence="3" id="KW-1185">Reference proteome</keyword>
<gene>
    <name evidence="2" type="ORF">PR048_014602</name>
</gene>
<dbReference type="Proteomes" id="UP001159363">
    <property type="component" value="Chromosome 4"/>
</dbReference>
<proteinExistence type="predicted"/>
<comment type="caution">
    <text evidence="2">The sequence shown here is derived from an EMBL/GenBank/DDBJ whole genome shotgun (WGS) entry which is preliminary data.</text>
</comment>
<evidence type="ECO:0000256" key="1">
    <source>
        <dbReference type="SAM" id="MobiDB-lite"/>
    </source>
</evidence>
<organism evidence="2 3">
    <name type="scientific">Dryococelus australis</name>
    <dbReference type="NCBI Taxonomy" id="614101"/>
    <lineage>
        <taxon>Eukaryota</taxon>
        <taxon>Metazoa</taxon>
        <taxon>Ecdysozoa</taxon>
        <taxon>Arthropoda</taxon>
        <taxon>Hexapoda</taxon>
        <taxon>Insecta</taxon>
        <taxon>Pterygota</taxon>
        <taxon>Neoptera</taxon>
        <taxon>Polyneoptera</taxon>
        <taxon>Phasmatodea</taxon>
        <taxon>Verophasmatodea</taxon>
        <taxon>Anareolatae</taxon>
        <taxon>Phasmatidae</taxon>
        <taxon>Eurycanthinae</taxon>
        <taxon>Dryococelus</taxon>
    </lineage>
</organism>
<feature type="compositionally biased region" description="Basic and acidic residues" evidence="1">
    <location>
        <begin position="523"/>
        <end position="537"/>
    </location>
</feature>
<feature type="region of interest" description="Disordered" evidence="1">
    <location>
        <begin position="479"/>
        <end position="540"/>
    </location>
</feature>
<accession>A0ABQ9HFG7</accession>
<feature type="region of interest" description="Disordered" evidence="1">
    <location>
        <begin position="76"/>
        <end position="106"/>
    </location>
</feature>